<keyword evidence="1" id="KW-0175">Coiled coil</keyword>
<reference evidence="5" key="1">
    <citation type="submission" date="2025-08" db="UniProtKB">
        <authorList>
            <consortium name="RefSeq"/>
        </authorList>
    </citation>
    <scope>IDENTIFICATION</scope>
</reference>
<dbReference type="SUPFAM" id="SSF46934">
    <property type="entry name" value="UBA-like"/>
    <property type="match status" value="3"/>
</dbReference>
<dbReference type="InterPro" id="IPR011990">
    <property type="entry name" value="TPR-like_helical_dom_sf"/>
</dbReference>
<feature type="domain" description="UBA" evidence="3">
    <location>
        <begin position="349"/>
        <end position="397"/>
    </location>
</feature>
<dbReference type="PANTHER" id="PTHR12948">
    <property type="entry name" value="NEDD8 ULTIMATE BUSTER-1 BS4 PROTEIN"/>
    <property type="match status" value="1"/>
</dbReference>
<dbReference type="Gene3D" id="1.25.40.10">
    <property type="entry name" value="Tetratricopeptide repeat domain"/>
    <property type="match status" value="1"/>
</dbReference>
<organism evidence="4 5">
    <name type="scientific">Gekko japonicus</name>
    <name type="common">Schlegel's Japanese gecko</name>
    <dbReference type="NCBI Taxonomy" id="146911"/>
    <lineage>
        <taxon>Eukaryota</taxon>
        <taxon>Metazoa</taxon>
        <taxon>Chordata</taxon>
        <taxon>Craniata</taxon>
        <taxon>Vertebrata</taxon>
        <taxon>Euteleostomi</taxon>
        <taxon>Lepidosauria</taxon>
        <taxon>Squamata</taxon>
        <taxon>Bifurcata</taxon>
        <taxon>Gekkota</taxon>
        <taxon>Gekkonidae</taxon>
        <taxon>Gekkoninae</taxon>
        <taxon>Gekko</taxon>
    </lineage>
</organism>
<dbReference type="InterPro" id="IPR029071">
    <property type="entry name" value="Ubiquitin-like_domsf"/>
</dbReference>
<protein>
    <submittedName>
        <fullName evidence="5">NEDD8 ultimate buster 1 isoform X2</fullName>
    </submittedName>
</protein>
<dbReference type="Pfam" id="PF00627">
    <property type="entry name" value="UBA"/>
    <property type="match status" value="3"/>
</dbReference>
<dbReference type="InterPro" id="IPR041207">
    <property type="entry name" value="NUB1_ubiquitin-like_dom"/>
</dbReference>
<dbReference type="PANTHER" id="PTHR12948:SF3">
    <property type="entry name" value="NEDD8 ULTIMATE BUSTER 1"/>
    <property type="match status" value="1"/>
</dbReference>
<accession>A0ABM1KXV0</accession>
<dbReference type="SMART" id="SM00165">
    <property type="entry name" value="UBA"/>
    <property type="match status" value="3"/>
</dbReference>
<dbReference type="InterPro" id="IPR039749">
    <property type="entry name" value="NUB1"/>
</dbReference>
<dbReference type="Proteomes" id="UP000694871">
    <property type="component" value="Unplaced"/>
</dbReference>
<evidence type="ECO:0000256" key="1">
    <source>
        <dbReference type="SAM" id="Coils"/>
    </source>
</evidence>
<dbReference type="Gene3D" id="1.10.8.10">
    <property type="entry name" value="DNA helicase RuvA subunit, C-terminal domain"/>
    <property type="match status" value="3"/>
</dbReference>
<proteinExistence type="predicted"/>
<evidence type="ECO:0000259" key="3">
    <source>
        <dbReference type="PROSITE" id="PS50030"/>
    </source>
</evidence>
<feature type="coiled-coil region" evidence="1">
    <location>
        <begin position="331"/>
        <end position="361"/>
    </location>
</feature>
<dbReference type="GeneID" id="107120365"/>
<dbReference type="InterPro" id="IPR015940">
    <property type="entry name" value="UBA"/>
</dbReference>
<feature type="region of interest" description="Disordered" evidence="2">
    <location>
        <begin position="94"/>
        <end position="113"/>
    </location>
</feature>
<name>A0ABM1KXV0_GEKJA</name>
<feature type="compositionally biased region" description="Acidic residues" evidence="2">
    <location>
        <begin position="494"/>
        <end position="511"/>
    </location>
</feature>
<dbReference type="PROSITE" id="PS50030">
    <property type="entry name" value="UBA"/>
    <property type="match status" value="3"/>
</dbReference>
<evidence type="ECO:0000256" key="2">
    <source>
        <dbReference type="SAM" id="MobiDB-lite"/>
    </source>
</evidence>
<dbReference type="RefSeq" id="XP_015278537.1">
    <property type="nucleotide sequence ID" value="XM_015423051.1"/>
</dbReference>
<feature type="compositionally biased region" description="Low complexity" evidence="2">
    <location>
        <begin position="465"/>
        <end position="493"/>
    </location>
</feature>
<gene>
    <name evidence="5" type="primary">NUB1</name>
</gene>
<dbReference type="SUPFAM" id="SSF48452">
    <property type="entry name" value="TPR-like"/>
    <property type="match status" value="1"/>
</dbReference>
<feature type="region of interest" description="Disordered" evidence="2">
    <location>
        <begin position="458"/>
        <end position="519"/>
    </location>
</feature>
<dbReference type="CDD" id="cd14291">
    <property type="entry name" value="UBA1_NUB1_like"/>
    <property type="match status" value="1"/>
</dbReference>
<feature type="domain" description="UBA" evidence="3">
    <location>
        <begin position="415"/>
        <end position="455"/>
    </location>
</feature>
<evidence type="ECO:0000313" key="4">
    <source>
        <dbReference type="Proteomes" id="UP000694871"/>
    </source>
</evidence>
<sequence length="553" mass="62620">MKLIRQQALQRLKWPYLPGWARKGVLETKLIITGKELRSQMAQAYGFEENCIKIIINKKQLELGKTLEEQGVTHNVKVMVLELKLSEEETRRKVREEEMQHEEETVKKKEMHRKMQRTKKGLEILAKRDDSLDSDTLPYLDIANQTGRKISIPQQAKKALLLAMGYHEKGRALLKIKEYAMALPFLLDADKHFCECGSDLLTTVDNYAVLQLDIVWCYFRLGQLDCLEDAEKKLLAAHDCFRKCYGENHERLVTIKGSFGREKALFLRLYLLQGISHYHNGREDEAAEYLQKAHSLFQELGIDPEKVNSLLLLGFSAQEARLGLRACDGNVDRAASLISNQREEKEQIRREERAKRRKRLEGINALKSMGYSERAAREALHQAKGNLELAVKVMLDNPQLLLPEDDSPLLGNPFQVPQESINQLVYMGFDAKAAEQALQVFKGNIQLAVQTLAHYGGSLPEDLQAPSESTSPSGESSSSQESSTGSAGTSGASADEDMESSQVMEDMEADALNEVLKDIPEHEEDYLDLTLEEEETVISEYLSYIQHLPTEPK</sequence>
<dbReference type="InterPro" id="IPR009060">
    <property type="entry name" value="UBA-like_sf"/>
</dbReference>
<feature type="compositionally biased region" description="Basic and acidic residues" evidence="2">
    <location>
        <begin position="94"/>
        <end position="108"/>
    </location>
</feature>
<dbReference type="CDD" id="cd17062">
    <property type="entry name" value="Ubl_NUB1"/>
    <property type="match status" value="1"/>
</dbReference>
<keyword evidence="4" id="KW-1185">Reference proteome</keyword>
<dbReference type="Pfam" id="PF18037">
    <property type="entry name" value="Ubiquitin_5"/>
    <property type="match status" value="1"/>
</dbReference>
<dbReference type="SUPFAM" id="SSF54236">
    <property type="entry name" value="Ubiquitin-like"/>
    <property type="match status" value="1"/>
</dbReference>
<evidence type="ECO:0000313" key="5">
    <source>
        <dbReference type="RefSeq" id="XP_015278537.1"/>
    </source>
</evidence>
<dbReference type="Gene3D" id="3.10.20.90">
    <property type="entry name" value="Phosphatidylinositol 3-kinase Catalytic Subunit, Chain A, domain 1"/>
    <property type="match status" value="1"/>
</dbReference>
<feature type="domain" description="UBA" evidence="3">
    <location>
        <begin position="301"/>
        <end position="341"/>
    </location>
</feature>